<dbReference type="KEGG" id="tbg:TbgDal_V870"/>
<reference evidence="2" key="1">
    <citation type="journal article" date="2010" name="PLoS Negl. Trop. Dis.">
        <title>The genome sequence of Trypanosoma brucei gambiense, causative agent of chronic human african trypanosomiasis.</title>
        <authorList>
            <person name="Jackson A.P."/>
            <person name="Sanders M."/>
            <person name="Berry A."/>
            <person name="McQuillan J."/>
            <person name="Aslett M.A."/>
            <person name="Quail M.A."/>
            <person name="Chukualim B."/>
            <person name="Capewell P."/>
            <person name="MacLeod A."/>
            <person name="Melville S.E."/>
            <person name="Gibson W."/>
            <person name="Barry J.D."/>
            <person name="Berriman M."/>
            <person name="Hertz-Fowler C."/>
        </authorList>
    </citation>
    <scope>NUCLEOTIDE SEQUENCE [LARGE SCALE GENOMIC DNA]</scope>
    <source>
        <strain evidence="2">MHOM/CI/86/DAL972</strain>
    </source>
</reference>
<dbReference type="RefSeq" id="XP_011773236.1">
    <property type="nucleotide sequence ID" value="XM_011774934.1"/>
</dbReference>
<sequence length="103" mass="11601">MWAANATVCITPTVHTIPYHTISYHSAGLLSKQEVSWLICYSVTCARGLQSCAQIVPTFSSWFRPDFSRYFAFRPILSVLGNIPRWVCCKSTISFTDSCRTVT</sequence>
<dbReference type="EMBL" id="FN554968">
    <property type="protein sequence ID" value="CBH10949.1"/>
    <property type="molecule type" value="Genomic_DNA"/>
</dbReference>
<gene>
    <name evidence="1" type="ORF">TbgDal_V870</name>
</gene>
<evidence type="ECO:0000313" key="2">
    <source>
        <dbReference type="Proteomes" id="UP000002316"/>
    </source>
</evidence>
<name>C9ZNH1_TRYB9</name>
<organism evidence="1 2">
    <name type="scientific">Trypanosoma brucei gambiense (strain MHOM/CI/86/DAL972)</name>
    <dbReference type="NCBI Taxonomy" id="679716"/>
    <lineage>
        <taxon>Eukaryota</taxon>
        <taxon>Discoba</taxon>
        <taxon>Euglenozoa</taxon>
        <taxon>Kinetoplastea</taxon>
        <taxon>Metakinetoplastina</taxon>
        <taxon>Trypanosomatida</taxon>
        <taxon>Trypanosomatidae</taxon>
        <taxon>Trypanosoma</taxon>
    </lineage>
</organism>
<accession>C9ZNH1</accession>
<evidence type="ECO:0000313" key="1">
    <source>
        <dbReference type="EMBL" id="CBH10949.1"/>
    </source>
</evidence>
<proteinExistence type="predicted"/>
<dbReference type="GeneID" id="23861713"/>
<dbReference type="Proteomes" id="UP000002316">
    <property type="component" value="Chromosome 5"/>
</dbReference>
<dbReference type="AlphaFoldDB" id="C9ZNH1"/>
<protein>
    <submittedName>
        <fullName evidence="1">Uncharacterized protein</fullName>
    </submittedName>
</protein>